<comment type="caution">
    <text evidence="1">The sequence shown here is derived from an EMBL/GenBank/DDBJ whole genome shotgun (WGS) entry which is preliminary data.</text>
</comment>
<dbReference type="EMBL" id="PZQS01000003">
    <property type="protein sequence ID" value="PVD34416.1"/>
    <property type="molecule type" value="Genomic_DNA"/>
</dbReference>
<gene>
    <name evidence="1" type="ORF">C0Q70_05689</name>
</gene>
<organism evidence="1 2">
    <name type="scientific">Pomacea canaliculata</name>
    <name type="common">Golden apple snail</name>
    <dbReference type="NCBI Taxonomy" id="400727"/>
    <lineage>
        <taxon>Eukaryota</taxon>
        <taxon>Metazoa</taxon>
        <taxon>Spiralia</taxon>
        <taxon>Lophotrochozoa</taxon>
        <taxon>Mollusca</taxon>
        <taxon>Gastropoda</taxon>
        <taxon>Caenogastropoda</taxon>
        <taxon>Architaenioglossa</taxon>
        <taxon>Ampullarioidea</taxon>
        <taxon>Ampullariidae</taxon>
        <taxon>Pomacea</taxon>
    </lineage>
</organism>
<reference evidence="1 2" key="1">
    <citation type="submission" date="2018-04" db="EMBL/GenBank/DDBJ databases">
        <title>The genome of golden apple snail Pomacea canaliculata provides insight into stress tolerance and invasive adaptation.</title>
        <authorList>
            <person name="Liu C."/>
            <person name="Liu B."/>
            <person name="Ren Y."/>
            <person name="Zhang Y."/>
            <person name="Wang H."/>
            <person name="Li S."/>
            <person name="Jiang F."/>
            <person name="Yin L."/>
            <person name="Zhang G."/>
            <person name="Qian W."/>
            <person name="Fan W."/>
        </authorList>
    </citation>
    <scope>NUCLEOTIDE SEQUENCE [LARGE SCALE GENOMIC DNA]</scope>
    <source>
        <strain evidence="1">SZHN2017</strain>
        <tissue evidence="1">Muscle</tissue>
    </source>
</reference>
<keyword evidence="2" id="KW-1185">Reference proteome</keyword>
<name>A0A2T7PLW3_POMCA</name>
<evidence type="ECO:0000313" key="2">
    <source>
        <dbReference type="Proteomes" id="UP000245119"/>
    </source>
</evidence>
<protein>
    <submittedName>
        <fullName evidence="1">Uncharacterized protein</fullName>
    </submittedName>
</protein>
<accession>A0A2T7PLW3</accession>
<dbReference type="AlphaFoldDB" id="A0A2T7PLW3"/>
<proteinExistence type="predicted"/>
<sequence length="104" mass="11378">MAPVCYNLQGIVNRGADEIEPCILSPSSTVLQRLPIVEVSDWYSSVTCNLKAGTPITKLLREQEVTGEGSQELSTLIELRNTHISACMDCPGDRAEEAARKVRC</sequence>
<dbReference type="Proteomes" id="UP000245119">
    <property type="component" value="Linkage Group LG3"/>
</dbReference>
<evidence type="ECO:0000313" key="1">
    <source>
        <dbReference type="EMBL" id="PVD34416.1"/>
    </source>
</evidence>